<gene>
    <name evidence="1" type="ORF">FHS76_000498</name>
</gene>
<reference evidence="1 2" key="1">
    <citation type="submission" date="2020-08" db="EMBL/GenBank/DDBJ databases">
        <title>Genomic Encyclopedia of Type Strains, Phase IV (KMG-IV): sequencing the most valuable type-strain genomes for metagenomic binning, comparative biology and taxonomic classification.</title>
        <authorList>
            <person name="Goeker M."/>
        </authorList>
    </citation>
    <scope>NUCLEOTIDE SEQUENCE [LARGE SCALE GENOMIC DNA]</scope>
    <source>
        <strain evidence="1 2">DSM 26944</strain>
    </source>
</reference>
<dbReference type="Pfam" id="PF11185">
    <property type="entry name" value="DUF2971"/>
    <property type="match status" value="1"/>
</dbReference>
<dbReference type="RefSeq" id="WP_374828545.1">
    <property type="nucleotide sequence ID" value="NZ_JBHEET010000001.1"/>
</dbReference>
<dbReference type="Proteomes" id="UP000555546">
    <property type="component" value="Unassembled WGS sequence"/>
</dbReference>
<accession>A0A7W9AU62</accession>
<evidence type="ECO:0008006" key="3">
    <source>
        <dbReference type="Google" id="ProtNLM"/>
    </source>
</evidence>
<evidence type="ECO:0000313" key="1">
    <source>
        <dbReference type="EMBL" id="MBB5700655.1"/>
    </source>
</evidence>
<evidence type="ECO:0000313" key="2">
    <source>
        <dbReference type="Proteomes" id="UP000555546"/>
    </source>
</evidence>
<name>A0A7W9AU62_9HYPH</name>
<dbReference type="EMBL" id="JACIJG010000002">
    <property type="protein sequence ID" value="MBB5700655.1"/>
    <property type="molecule type" value="Genomic_DNA"/>
</dbReference>
<protein>
    <recommendedName>
        <fullName evidence="3">DUF2971 domain-containing protein</fullName>
    </recommendedName>
</protein>
<organism evidence="1 2">
    <name type="scientific">Brucella daejeonensis</name>
    <dbReference type="NCBI Taxonomy" id="659015"/>
    <lineage>
        <taxon>Bacteria</taxon>
        <taxon>Pseudomonadati</taxon>
        <taxon>Pseudomonadota</taxon>
        <taxon>Alphaproteobacteria</taxon>
        <taxon>Hyphomicrobiales</taxon>
        <taxon>Brucellaceae</taxon>
        <taxon>Brucella/Ochrobactrum group</taxon>
        <taxon>Brucella</taxon>
    </lineage>
</organism>
<dbReference type="AlphaFoldDB" id="A0A7W9AU62"/>
<dbReference type="InterPro" id="IPR021352">
    <property type="entry name" value="DUF2971"/>
</dbReference>
<comment type="caution">
    <text evidence="1">The sequence shown here is derived from an EMBL/GenBank/DDBJ whole genome shotgun (WGS) entry which is preliminary data.</text>
</comment>
<sequence>MKSNDDLQDMFKLRSIFVPHESKRRDDLFRLNKRLIHYTSAAAAISIIRNGNVWMRNVRCMNDFMEIEHGFQLLQRSVSPPVDTEAEKGLIAVGKALDSIFTELTSECLKWFDGWLFQLRNKTYVTCLSEHDITENDYGRLSMWRSYNANQVGVGLVINPIPLYSLNDKFGAFSSPVYYFDDGKLRDVLFTIAENIDSNRVYLSKKDRESIKGYVCLLLRGVAMCTKHPGFHEEKEWRIMHTEKLDERGNLGLDVECISGIPQPVYKIPLTDDVLNGTTGISIPDLLEHVLIGPTQFPIPVWDAIVLELEKAGVKDADKKVSYSNIPLRT</sequence>
<proteinExistence type="predicted"/>
<keyword evidence="2" id="KW-1185">Reference proteome</keyword>